<evidence type="ECO:0000313" key="13">
    <source>
        <dbReference type="Proteomes" id="UP000005730"/>
    </source>
</evidence>
<dbReference type="OrthoDB" id="9785113at2"/>
<evidence type="ECO:0000256" key="9">
    <source>
        <dbReference type="RuleBase" id="RU363032"/>
    </source>
</evidence>
<evidence type="ECO:0000256" key="5">
    <source>
        <dbReference type="ARBA" id="ARBA00022592"/>
    </source>
</evidence>
<feature type="transmembrane region" description="Helical" evidence="9">
    <location>
        <begin position="259"/>
        <end position="283"/>
    </location>
</feature>
<dbReference type="RefSeq" id="WP_006582772.1">
    <property type="nucleotide sequence ID" value="NZ_CM001377.1"/>
</dbReference>
<keyword evidence="13" id="KW-1185">Reference proteome</keyword>
<dbReference type="Proteomes" id="UP000005730">
    <property type="component" value="Chromosome"/>
</dbReference>
<dbReference type="InterPro" id="IPR000515">
    <property type="entry name" value="MetI-like"/>
</dbReference>
<dbReference type="PANTHER" id="PTHR30425">
    <property type="entry name" value="PHOSPHATE TRANSPORT SYSTEM PERMEASE PROTEIN PST"/>
    <property type="match status" value="1"/>
</dbReference>
<keyword evidence="8 9" id="KW-0472">Membrane</keyword>
<dbReference type="AlphaFoldDB" id="H0UN01"/>
<keyword evidence="7 9" id="KW-1133">Transmembrane helix</keyword>
<gene>
    <name evidence="12" type="ORF">TheveDRAFT_0092</name>
</gene>
<dbReference type="HOGENOM" id="CLU_033621_1_0_0"/>
<feature type="transmembrane region" description="Helical" evidence="9">
    <location>
        <begin position="145"/>
        <end position="164"/>
    </location>
</feature>
<keyword evidence="3 9" id="KW-0813">Transport</keyword>
<evidence type="ECO:0000256" key="10">
    <source>
        <dbReference type="RuleBase" id="RU363054"/>
    </source>
</evidence>
<sequence>MGEIRGDRVPRAAIGTVAMAGIAVMLSIVVFLLKESLPILAHTTLKDMALGMLWYPARDEPSFGMLPLITGSIGVTGLSALMALPVGVGLGIFTAMVCPGKLRELFKPLLEALGFFPSVVLGFLGMVVIAPWMQERLELLSGLNMLNASMLLGVMILPTVASLTDDSLMAVPKDVRDASYALGATRHETIFKVCVPYAWRGIAQACLLGIMRALGETMVVLMAAGGAAIIPESITDPVRPLTSAIAAEMGETPVGSPHYHALFFMGLILLFATMGINFIILWLEGRRRG</sequence>
<name>H0UN01_9BACT</name>
<dbReference type="eggNOG" id="COG0573">
    <property type="taxonomic scope" value="Bacteria"/>
</dbReference>
<dbReference type="InterPro" id="IPR051124">
    <property type="entry name" value="Phosphate_Transport_Permease"/>
</dbReference>
<dbReference type="PROSITE" id="PS50928">
    <property type="entry name" value="ABC_TM1"/>
    <property type="match status" value="1"/>
</dbReference>
<comment type="subcellular location">
    <subcellularLocation>
        <location evidence="1 9">Cell membrane</location>
        <topology evidence="1 9">Multi-pass membrane protein</topology>
    </subcellularLocation>
</comment>
<dbReference type="InterPro" id="IPR035906">
    <property type="entry name" value="MetI-like_sf"/>
</dbReference>
<comment type="function">
    <text evidence="10">Part of the binding-protein-dependent transport system for phosphate; probably responsible for the translocation of the substrate across the membrane.</text>
</comment>
<feature type="transmembrane region" description="Helical" evidence="9">
    <location>
        <begin position="68"/>
        <end position="93"/>
    </location>
</feature>
<feature type="transmembrane region" description="Helical" evidence="9">
    <location>
        <begin position="12"/>
        <end position="33"/>
    </location>
</feature>
<evidence type="ECO:0000256" key="8">
    <source>
        <dbReference type="ARBA" id="ARBA00023136"/>
    </source>
</evidence>
<proteinExistence type="inferred from homology"/>
<dbReference type="Gene3D" id="1.10.3720.10">
    <property type="entry name" value="MetI-like"/>
    <property type="match status" value="1"/>
</dbReference>
<feature type="domain" description="ABC transmembrane type-1" evidence="11">
    <location>
        <begin position="69"/>
        <end position="280"/>
    </location>
</feature>
<dbReference type="EMBL" id="CM001377">
    <property type="protein sequence ID" value="EHM09280.1"/>
    <property type="molecule type" value="Genomic_DNA"/>
</dbReference>
<evidence type="ECO:0000313" key="12">
    <source>
        <dbReference type="EMBL" id="EHM09280.1"/>
    </source>
</evidence>
<dbReference type="STRING" id="926567.TheveDRAFT_0092"/>
<evidence type="ECO:0000256" key="4">
    <source>
        <dbReference type="ARBA" id="ARBA00022475"/>
    </source>
</evidence>
<feature type="transmembrane region" description="Helical" evidence="9">
    <location>
        <begin position="113"/>
        <end position="133"/>
    </location>
</feature>
<dbReference type="PANTHER" id="PTHR30425:SF1">
    <property type="entry name" value="PHOSPHATE TRANSPORT SYSTEM PERMEASE PROTEIN PSTC"/>
    <property type="match status" value="1"/>
</dbReference>
<dbReference type="GO" id="GO:0005315">
    <property type="term" value="F:phosphate transmembrane transporter activity"/>
    <property type="evidence" value="ECO:0007669"/>
    <property type="project" value="InterPro"/>
</dbReference>
<organism evidence="12 13">
    <name type="scientific">Thermanaerovibrio velox DSM 12556</name>
    <dbReference type="NCBI Taxonomy" id="926567"/>
    <lineage>
        <taxon>Bacteria</taxon>
        <taxon>Thermotogati</taxon>
        <taxon>Synergistota</taxon>
        <taxon>Synergistia</taxon>
        <taxon>Synergistales</taxon>
        <taxon>Synergistaceae</taxon>
        <taxon>Thermanaerovibrio</taxon>
    </lineage>
</organism>
<comment type="caution">
    <text evidence="10">Lacks conserved residue(s) required for the propagation of feature annotation.</text>
</comment>
<dbReference type="SUPFAM" id="SSF161098">
    <property type="entry name" value="MetI-like"/>
    <property type="match status" value="1"/>
</dbReference>
<dbReference type="NCBIfam" id="TIGR02138">
    <property type="entry name" value="phosphate_pstC"/>
    <property type="match status" value="1"/>
</dbReference>
<keyword evidence="6 9" id="KW-0812">Transmembrane</keyword>
<evidence type="ECO:0000256" key="1">
    <source>
        <dbReference type="ARBA" id="ARBA00004651"/>
    </source>
</evidence>
<dbReference type="GO" id="GO:0005886">
    <property type="term" value="C:plasma membrane"/>
    <property type="evidence" value="ECO:0007669"/>
    <property type="project" value="UniProtKB-SubCell"/>
</dbReference>
<keyword evidence="5 10" id="KW-0592">Phosphate transport</keyword>
<evidence type="ECO:0000259" key="11">
    <source>
        <dbReference type="PROSITE" id="PS50928"/>
    </source>
</evidence>
<comment type="similarity">
    <text evidence="2 10">Belongs to the binding-protein-dependent transport system permease family. CysTW subfamily.</text>
</comment>
<evidence type="ECO:0000256" key="6">
    <source>
        <dbReference type="ARBA" id="ARBA00022692"/>
    </source>
</evidence>
<dbReference type="Pfam" id="PF00528">
    <property type="entry name" value="BPD_transp_1"/>
    <property type="match status" value="1"/>
</dbReference>
<evidence type="ECO:0000256" key="3">
    <source>
        <dbReference type="ARBA" id="ARBA00022448"/>
    </source>
</evidence>
<reference evidence="12 13" key="1">
    <citation type="submission" date="2011-10" db="EMBL/GenBank/DDBJ databases">
        <title>The Noncontiguous Finished genome of Thermanaerovibrio velox DSM 12556.</title>
        <authorList>
            <consortium name="US DOE Joint Genome Institute (JGI-PGF)"/>
            <person name="Lucas S."/>
            <person name="Copeland A."/>
            <person name="Lapidus A."/>
            <person name="Glavina del Rio T."/>
            <person name="Dalin E."/>
            <person name="Tice H."/>
            <person name="Bruce D."/>
            <person name="Goodwin L."/>
            <person name="Pitluck S."/>
            <person name="Peters L."/>
            <person name="Mikhailova N."/>
            <person name="Teshima H."/>
            <person name="Kyrpides N."/>
            <person name="Mavromatis K."/>
            <person name="Ivanova N."/>
            <person name="Markowitz V."/>
            <person name="Cheng J.-F."/>
            <person name="Hugenholtz P."/>
            <person name="Woyke T."/>
            <person name="Wu D."/>
            <person name="Spring S."/>
            <person name="Brambilla E.-M."/>
            <person name="Klenk H.-P."/>
            <person name="Eisen J.A."/>
        </authorList>
    </citation>
    <scope>NUCLEOTIDE SEQUENCE [LARGE SCALE GENOMIC DNA]</scope>
    <source>
        <strain evidence="12 13">DSM 12556</strain>
    </source>
</reference>
<dbReference type="InterPro" id="IPR011864">
    <property type="entry name" value="Phosphate_PstC"/>
</dbReference>
<evidence type="ECO:0000256" key="7">
    <source>
        <dbReference type="ARBA" id="ARBA00022989"/>
    </source>
</evidence>
<evidence type="ECO:0000256" key="2">
    <source>
        <dbReference type="ARBA" id="ARBA00007069"/>
    </source>
</evidence>
<protein>
    <recommendedName>
        <fullName evidence="10">Phosphate transport system permease protein</fullName>
    </recommendedName>
</protein>
<dbReference type="GO" id="GO:0006817">
    <property type="term" value="P:phosphate ion transport"/>
    <property type="evidence" value="ECO:0007669"/>
    <property type="project" value="UniProtKB-KW"/>
</dbReference>
<accession>H0UN01</accession>
<dbReference type="CDD" id="cd06261">
    <property type="entry name" value="TM_PBP2"/>
    <property type="match status" value="1"/>
</dbReference>
<keyword evidence="4 10" id="KW-1003">Cell membrane</keyword>